<dbReference type="PANTHER" id="PTHR11659">
    <property type="entry name" value="GLUTAMYL-TRNA GLN AMIDOTRANSFERASE SUBUNIT B MITOCHONDRIAL AND PROKARYOTIC PET112-RELATED"/>
    <property type="match status" value="1"/>
</dbReference>
<comment type="similarity">
    <text evidence="1">Belongs to the GatB/GatE family. GatB subfamily.</text>
</comment>
<accession>A0A381SDT0</accession>
<dbReference type="InterPro" id="IPR003789">
    <property type="entry name" value="Asn/Gln_tRNA_amidoTrase-B-like"/>
</dbReference>
<dbReference type="NCBIfam" id="TIGR00133">
    <property type="entry name" value="gatB"/>
    <property type="match status" value="1"/>
</dbReference>
<sequence length="483" mass="53510">VPTEFESIIGLEIHAQLLTRTKIFCGCSTKFGTPPNTHGCPVCLGLPGALPVLNRSAVELGIRAAMALDCQIELESVFARKNYFYPDLPKGYQISQYELPLATGGHLSLHESGTDVGITRIHLEEDAGKSLHEGFPDSDLKSHVDFNRSGVPLIEVVTEPDMRSATDAKSFFTTLREILVSLDVNDGNMEEGSLRCDANVSVRPIGQLALGVKTEVKNLNSFRFLERAIEYEINRQIDVLKSGGQITQETRLWDTSADRTLVMRSKEEAHDYRYFPEPDLPLLRISEDWVDEVRRSLPELPSATRVRLVENYGLTTEQVEQLTRVKPSLVTYFEEVVKAGVSPKIAINWCLGELTRNLNERQVDKLQVISQRVPPVALAKLIKLLENGTISGTIAKEVFEKMCGTGESAEVIVERDGLAQIDSVEMLSDTVNEILTQHHDAVSQYRSGKSGAIGFLVGQVMKATRGKANPKLVNELLRKAIEG</sequence>
<dbReference type="SMART" id="SM00845">
    <property type="entry name" value="GatB_Yqey"/>
    <property type="match status" value="1"/>
</dbReference>
<dbReference type="GO" id="GO:0005524">
    <property type="term" value="F:ATP binding"/>
    <property type="evidence" value="ECO:0007669"/>
    <property type="project" value="UniProtKB-KW"/>
</dbReference>
<evidence type="ECO:0000259" key="8">
    <source>
        <dbReference type="SMART" id="SM00845"/>
    </source>
</evidence>
<evidence type="ECO:0000256" key="7">
    <source>
        <dbReference type="ARBA" id="ARBA00047913"/>
    </source>
</evidence>
<keyword evidence="2" id="KW-0436">Ligase</keyword>
<evidence type="ECO:0000256" key="1">
    <source>
        <dbReference type="ARBA" id="ARBA00005306"/>
    </source>
</evidence>
<organism evidence="9">
    <name type="scientific">marine metagenome</name>
    <dbReference type="NCBI Taxonomy" id="408172"/>
    <lineage>
        <taxon>unclassified sequences</taxon>
        <taxon>metagenomes</taxon>
        <taxon>ecological metagenomes</taxon>
    </lineage>
</organism>
<dbReference type="AlphaFoldDB" id="A0A381SDT0"/>
<evidence type="ECO:0000256" key="5">
    <source>
        <dbReference type="ARBA" id="ARBA00022917"/>
    </source>
</evidence>
<protein>
    <recommendedName>
        <fullName evidence="8">Asn/Gln amidotransferase domain-containing protein</fullName>
    </recommendedName>
</protein>
<dbReference type="GO" id="GO:0016884">
    <property type="term" value="F:carbon-nitrogen ligase activity, with glutamine as amido-N-donor"/>
    <property type="evidence" value="ECO:0007669"/>
    <property type="project" value="InterPro"/>
</dbReference>
<dbReference type="SUPFAM" id="SSF55931">
    <property type="entry name" value="Glutamine synthetase/guanido kinase"/>
    <property type="match status" value="1"/>
</dbReference>
<dbReference type="HAMAP" id="MF_00121">
    <property type="entry name" value="GatB"/>
    <property type="match status" value="1"/>
</dbReference>
<name>A0A381SDT0_9ZZZZ</name>
<keyword evidence="3" id="KW-0547">Nucleotide-binding</keyword>
<evidence type="ECO:0000256" key="3">
    <source>
        <dbReference type="ARBA" id="ARBA00022741"/>
    </source>
</evidence>
<keyword evidence="5" id="KW-0648">Protein biosynthesis</keyword>
<reference evidence="9" key="1">
    <citation type="submission" date="2018-05" db="EMBL/GenBank/DDBJ databases">
        <authorList>
            <person name="Lanie J.A."/>
            <person name="Ng W.-L."/>
            <person name="Kazmierczak K.M."/>
            <person name="Andrzejewski T.M."/>
            <person name="Davidsen T.M."/>
            <person name="Wayne K.J."/>
            <person name="Tettelin H."/>
            <person name="Glass J.I."/>
            <person name="Rusch D."/>
            <person name="Podicherti R."/>
            <person name="Tsui H.-C.T."/>
            <person name="Winkler M.E."/>
        </authorList>
    </citation>
    <scope>NUCLEOTIDE SEQUENCE</scope>
</reference>
<keyword evidence="4" id="KW-0067">ATP-binding</keyword>
<dbReference type="InterPro" id="IPR017959">
    <property type="entry name" value="Asn/Gln-tRNA_amidoTrfase_suB/E"/>
</dbReference>
<dbReference type="Pfam" id="PF02637">
    <property type="entry name" value="GatB_Yqey"/>
    <property type="match status" value="1"/>
</dbReference>
<dbReference type="InterPro" id="IPR017958">
    <property type="entry name" value="Gln-tRNA_amidoTrfase_suB_CS"/>
</dbReference>
<comment type="catalytic activity">
    <reaction evidence="7">
        <text>L-glutamyl-tRNA(Gln) + L-glutamine + ATP + H2O = L-glutaminyl-tRNA(Gln) + L-glutamate + ADP + phosphate + H(+)</text>
        <dbReference type="Rhea" id="RHEA:17521"/>
        <dbReference type="Rhea" id="RHEA-COMP:9681"/>
        <dbReference type="Rhea" id="RHEA-COMP:9684"/>
        <dbReference type="ChEBI" id="CHEBI:15377"/>
        <dbReference type="ChEBI" id="CHEBI:15378"/>
        <dbReference type="ChEBI" id="CHEBI:29985"/>
        <dbReference type="ChEBI" id="CHEBI:30616"/>
        <dbReference type="ChEBI" id="CHEBI:43474"/>
        <dbReference type="ChEBI" id="CHEBI:58359"/>
        <dbReference type="ChEBI" id="CHEBI:78520"/>
        <dbReference type="ChEBI" id="CHEBI:78521"/>
        <dbReference type="ChEBI" id="CHEBI:456216"/>
    </reaction>
</comment>
<dbReference type="EMBL" id="UINC01002983">
    <property type="protein sequence ID" value="SVA02220.1"/>
    <property type="molecule type" value="Genomic_DNA"/>
</dbReference>
<evidence type="ECO:0000256" key="2">
    <source>
        <dbReference type="ARBA" id="ARBA00022598"/>
    </source>
</evidence>
<evidence type="ECO:0000313" key="9">
    <source>
        <dbReference type="EMBL" id="SVA02220.1"/>
    </source>
</evidence>
<feature type="domain" description="Asn/Gln amidotransferase" evidence="8">
    <location>
        <begin position="331"/>
        <end position="481"/>
    </location>
</feature>
<dbReference type="SUPFAM" id="SSF89095">
    <property type="entry name" value="GatB/YqeY motif"/>
    <property type="match status" value="1"/>
</dbReference>
<proteinExistence type="inferred from homology"/>
<dbReference type="InterPro" id="IPR023168">
    <property type="entry name" value="GatB_Yqey_C_2"/>
</dbReference>
<dbReference type="NCBIfam" id="NF004014">
    <property type="entry name" value="PRK05477.1-4"/>
    <property type="match status" value="1"/>
</dbReference>
<dbReference type="InterPro" id="IPR042114">
    <property type="entry name" value="GatB_C_1"/>
</dbReference>
<dbReference type="Gene3D" id="1.10.150.380">
    <property type="entry name" value="GatB domain, N-terminal subdomain"/>
    <property type="match status" value="1"/>
</dbReference>
<dbReference type="FunFam" id="1.10.10.410:FF:000001">
    <property type="entry name" value="Aspartyl/glutamyl-tRNA(Asn/Gln) amidotransferase subunit B"/>
    <property type="match status" value="1"/>
</dbReference>
<evidence type="ECO:0000256" key="4">
    <source>
        <dbReference type="ARBA" id="ARBA00022840"/>
    </source>
</evidence>
<gene>
    <name evidence="9" type="ORF">METZ01_LOCUS55074</name>
</gene>
<dbReference type="InterPro" id="IPR014746">
    <property type="entry name" value="Gln_synth/guanido_kin_cat_dom"/>
</dbReference>
<dbReference type="NCBIfam" id="NF004012">
    <property type="entry name" value="PRK05477.1-2"/>
    <property type="match status" value="1"/>
</dbReference>
<dbReference type="PROSITE" id="PS01234">
    <property type="entry name" value="GATB"/>
    <property type="match status" value="1"/>
</dbReference>
<dbReference type="Gene3D" id="1.10.10.410">
    <property type="match status" value="1"/>
</dbReference>
<dbReference type="InterPro" id="IPR018027">
    <property type="entry name" value="Asn/Gln_amidotransferase"/>
</dbReference>
<evidence type="ECO:0000256" key="6">
    <source>
        <dbReference type="ARBA" id="ARBA00047380"/>
    </source>
</evidence>
<dbReference type="InterPro" id="IPR004413">
    <property type="entry name" value="GatB"/>
</dbReference>
<feature type="non-terminal residue" evidence="9">
    <location>
        <position position="1"/>
    </location>
</feature>
<dbReference type="InterPro" id="IPR006075">
    <property type="entry name" value="Asn/Gln-tRNA_Trfase_suB/E_cat"/>
</dbReference>
<dbReference type="Pfam" id="PF02934">
    <property type="entry name" value="GatB_N"/>
    <property type="match status" value="1"/>
</dbReference>
<dbReference type="GO" id="GO:0006412">
    <property type="term" value="P:translation"/>
    <property type="evidence" value="ECO:0007669"/>
    <property type="project" value="UniProtKB-KW"/>
</dbReference>
<comment type="catalytic activity">
    <reaction evidence="6">
        <text>L-aspartyl-tRNA(Asn) + L-glutamine + ATP + H2O = L-asparaginyl-tRNA(Asn) + L-glutamate + ADP + phosphate + 2 H(+)</text>
        <dbReference type="Rhea" id="RHEA:14513"/>
        <dbReference type="Rhea" id="RHEA-COMP:9674"/>
        <dbReference type="Rhea" id="RHEA-COMP:9677"/>
        <dbReference type="ChEBI" id="CHEBI:15377"/>
        <dbReference type="ChEBI" id="CHEBI:15378"/>
        <dbReference type="ChEBI" id="CHEBI:29985"/>
        <dbReference type="ChEBI" id="CHEBI:30616"/>
        <dbReference type="ChEBI" id="CHEBI:43474"/>
        <dbReference type="ChEBI" id="CHEBI:58359"/>
        <dbReference type="ChEBI" id="CHEBI:78515"/>
        <dbReference type="ChEBI" id="CHEBI:78516"/>
        <dbReference type="ChEBI" id="CHEBI:456216"/>
    </reaction>
</comment>